<dbReference type="PANTHER" id="PTHR24238:SF75">
    <property type="entry name" value="CHOLECYSTOKININ-LIKE RECEPTOR AT 17D1-RELATED"/>
    <property type="match status" value="1"/>
</dbReference>
<dbReference type="PRINTS" id="PR00237">
    <property type="entry name" value="GPCRRHODOPSN"/>
</dbReference>
<comment type="subcellular location">
    <subcellularLocation>
        <location evidence="1">Membrane</location>
        <topology evidence="1">Multi-pass membrane protein</topology>
    </subcellularLocation>
</comment>
<evidence type="ECO:0000256" key="7">
    <source>
        <dbReference type="ARBA" id="ARBA00023170"/>
    </source>
</evidence>
<feature type="domain" description="G-protein coupled receptors family 1 profile" evidence="11">
    <location>
        <begin position="1"/>
        <end position="275"/>
    </location>
</feature>
<evidence type="ECO:0000256" key="5">
    <source>
        <dbReference type="ARBA" id="ARBA00023040"/>
    </source>
</evidence>
<dbReference type="OrthoDB" id="10037617at2759"/>
<protein>
    <recommendedName>
        <fullName evidence="11">G-protein coupled receptors family 1 profile domain-containing protein</fullName>
    </recommendedName>
</protein>
<dbReference type="SUPFAM" id="SSF81321">
    <property type="entry name" value="Family A G protein-coupled receptor-like"/>
    <property type="match status" value="1"/>
</dbReference>
<dbReference type="VEuPathDB" id="VectorBase:HLOH_059183"/>
<evidence type="ECO:0000313" key="12">
    <source>
        <dbReference type="EMBL" id="KAH9373655.1"/>
    </source>
</evidence>
<dbReference type="InterPro" id="IPR000276">
    <property type="entry name" value="GPCR_Rhodpsn"/>
</dbReference>
<evidence type="ECO:0000259" key="11">
    <source>
        <dbReference type="PROSITE" id="PS50262"/>
    </source>
</evidence>
<dbReference type="InterPro" id="IPR017452">
    <property type="entry name" value="GPCR_Rhodpsn_7TM"/>
</dbReference>
<keyword evidence="7" id="KW-0675">Receptor</keyword>
<dbReference type="OMA" id="TITCHTH"/>
<evidence type="ECO:0000256" key="10">
    <source>
        <dbReference type="SAM" id="Phobius"/>
    </source>
</evidence>
<organism evidence="12 13">
    <name type="scientific">Haemaphysalis longicornis</name>
    <name type="common">Bush tick</name>
    <dbReference type="NCBI Taxonomy" id="44386"/>
    <lineage>
        <taxon>Eukaryota</taxon>
        <taxon>Metazoa</taxon>
        <taxon>Ecdysozoa</taxon>
        <taxon>Arthropoda</taxon>
        <taxon>Chelicerata</taxon>
        <taxon>Arachnida</taxon>
        <taxon>Acari</taxon>
        <taxon>Parasitiformes</taxon>
        <taxon>Ixodida</taxon>
        <taxon>Ixodoidea</taxon>
        <taxon>Ixodidae</taxon>
        <taxon>Haemaphysalinae</taxon>
        <taxon>Haemaphysalis</taxon>
    </lineage>
</organism>
<keyword evidence="3 10" id="KW-0812">Transmembrane</keyword>
<comment type="caution">
    <text evidence="12">The sequence shown here is derived from an EMBL/GenBank/DDBJ whole genome shotgun (WGS) entry which is preliminary data.</text>
</comment>
<keyword evidence="5" id="KW-0297">G-protein coupled receptor</keyword>
<sequence length="393" mass="43606">MDKKFSVESPGKLTYQSITSVKTGTLLASVFEVSALAGSRYDANGGVFVLHNLWLPDLFTNCAGLSEAHIPPNSYISFCTHFAGRHKCRELWPSDVYEKGFNLYLDSVLLVLPLLIMTVVYAIITRTLCLGIRLEHRSVALGIPLKSPYREKGSANSPGSKAETPPGREEATCMVTTTSETTSSRTLGRSANGVRCQSVLVRGVNADKNQAAMVRVIRMLFVVVVEFFVCWTPLYVVHTWSLYDPDAVYDWLGSAGVSVVHLLAYASSCSNPITYCFMHQKFRQGFLSAVGCRRNSSCCGHAGSWLARQCSAREASMASGTTFVYQDAAKKRFILYKPKIWQKLTISPASGQPLLIRVRDALSYVAKELQRNRNELHIQATWRATLRCKSSFQ</sequence>
<dbReference type="Proteomes" id="UP000821853">
    <property type="component" value="Chromosome 4"/>
</dbReference>
<evidence type="ECO:0000256" key="3">
    <source>
        <dbReference type="ARBA" id="ARBA00022692"/>
    </source>
</evidence>
<dbReference type="AlphaFoldDB" id="A0A9J6GFT1"/>
<name>A0A9J6GFT1_HAELO</name>
<dbReference type="GO" id="GO:0005886">
    <property type="term" value="C:plasma membrane"/>
    <property type="evidence" value="ECO:0007669"/>
    <property type="project" value="TreeGrafter"/>
</dbReference>
<evidence type="ECO:0000256" key="2">
    <source>
        <dbReference type="ARBA" id="ARBA00010663"/>
    </source>
</evidence>
<evidence type="ECO:0000256" key="8">
    <source>
        <dbReference type="ARBA" id="ARBA00023224"/>
    </source>
</evidence>
<feature type="transmembrane region" description="Helical" evidence="10">
    <location>
        <begin position="101"/>
        <end position="124"/>
    </location>
</feature>
<feature type="transmembrane region" description="Helical" evidence="10">
    <location>
        <begin position="256"/>
        <end position="278"/>
    </location>
</feature>
<dbReference type="Gene3D" id="1.20.1070.10">
    <property type="entry name" value="Rhodopsin 7-helix transmembrane proteins"/>
    <property type="match status" value="1"/>
</dbReference>
<keyword evidence="6 10" id="KW-0472">Membrane</keyword>
<dbReference type="GO" id="GO:0008188">
    <property type="term" value="F:neuropeptide receptor activity"/>
    <property type="evidence" value="ECO:0007669"/>
    <property type="project" value="TreeGrafter"/>
</dbReference>
<evidence type="ECO:0000313" key="13">
    <source>
        <dbReference type="Proteomes" id="UP000821853"/>
    </source>
</evidence>
<feature type="transmembrane region" description="Helical" evidence="10">
    <location>
        <begin position="216"/>
        <end position="236"/>
    </location>
</feature>
<evidence type="ECO:0000256" key="4">
    <source>
        <dbReference type="ARBA" id="ARBA00022989"/>
    </source>
</evidence>
<keyword evidence="13" id="KW-1185">Reference proteome</keyword>
<keyword evidence="8" id="KW-0807">Transducer</keyword>
<comment type="similarity">
    <text evidence="2">Belongs to the G-protein coupled receptor 1 family.</text>
</comment>
<dbReference type="EMBL" id="JABSTR010000006">
    <property type="protein sequence ID" value="KAH9373655.1"/>
    <property type="molecule type" value="Genomic_DNA"/>
</dbReference>
<reference evidence="12 13" key="1">
    <citation type="journal article" date="2020" name="Cell">
        <title>Large-Scale Comparative Analyses of Tick Genomes Elucidate Their Genetic Diversity and Vector Capacities.</title>
        <authorList>
            <consortium name="Tick Genome and Microbiome Consortium (TIGMIC)"/>
            <person name="Jia N."/>
            <person name="Wang J."/>
            <person name="Shi W."/>
            <person name="Du L."/>
            <person name="Sun Y."/>
            <person name="Zhan W."/>
            <person name="Jiang J.F."/>
            <person name="Wang Q."/>
            <person name="Zhang B."/>
            <person name="Ji P."/>
            <person name="Bell-Sakyi L."/>
            <person name="Cui X.M."/>
            <person name="Yuan T.T."/>
            <person name="Jiang B.G."/>
            <person name="Yang W.F."/>
            <person name="Lam T.T."/>
            <person name="Chang Q.C."/>
            <person name="Ding S.J."/>
            <person name="Wang X.J."/>
            <person name="Zhu J.G."/>
            <person name="Ruan X.D."/>
            <person name="Zhao L."/>
            <person name="Wei J.T."/>
            <person name="Ye R.Z."/>
            <person name="Que T.C."/>
            <person name="Du C.H."/>
            <person name="Zhou Y.H."/>
            <person name="Cheng J.X."/>
            <person name="Dai P.F."/>
            <person name="Guo W.B."/>
            <person name="Han X.H."/>
            <person name="Huang E.J."/>
            <person name="Li L.F."/>
            <person name="Wei W."/>
            <person name="Gao Y.C."/>
            <person name="Liu J.Z."/>
            <person name="Shao H.Z."/>
            <person name="Wang X."/>
            <person name="Wang C.C."/>
            <person name="Yang T.C."/>
            <person name="Huo Q.B."/>
            <person name="Li W."/>
            <person name="Chen H.Y."/>
            <person name="Chen S.E."/>
            <person name="Zhou L.G."/>
            <person name="Ni X.B."/>
            <person name="Tian J.H."/>
            <person name="Sheng Y."/>
            <person name="Liu T."/>
            <person name="Pan Y.S."/>
            <person name="Xia L.Y."/>
            <person name="Li J."/>
            <person name="Zhao F."/>
            <person name="Cao W.C."/>
        </authorList>
    </citation>
    <scope>NUCLEOTIDE SEQUENCE [LARGE SCALE GENOMIC DNA]</scope>
    <source>
        <strain evidence="12">HaeL-2018</strain>
    </source>
</reference>
<dbReference type="Pfam" id="PF00001">
    <property type="entry name" value="7tm_1"/>
    <property type="match status" value="1"/>
</dbReference>
<proteinExistence type="inferred from homology"/>
<dbReference type="PANTHER" id="PTHR24238">
    <property type="entry name" value="G-PROTEIN COUPLED RECEPTOR"/>
    <property type="match status" value="1"/>
</dbReference>
<dbReference type="PROSITE" id="PS50262">
    <property type="entry name" value="G_PROTEIN_RECEP_F1_2"/>
    <property type="match status" value="1"/>
</dbReference>
<feature type="region of interest" description="Disordered" evidence="9">
    <location>
        <begin position="150"/>
        <end position="170"/>
    </location>
</feature>
<gene>
    <name evidence="12" type="ORF">HPB48_011403</name>
</gene>
<evidence type="ECO:0000256" key="9">
    <source>
        <dbReference type="SAM" id="MobiDB-lite"/>
    </source>
</evidence>
<accession>A0A9J6GFT1</accession>
<keyword evidence="4 10" id="KW-1133">Transmembrane helix</keyword>
<evidence type="ECO:0000256" key="6">
    <source>
        <dbReference type="ARBA" id="ARBA00023136"/>
    </source>
</evidence>
<evidence type="ECO:0000256" key="1">
    <source>
        <dbReference type="ARBA" id="ARBA00004141"/>
    </source>
</evidence>